<comment type="catalytic activity">
    <reaction evidence="7 8">
        <text>UDP-N-acetyl-alpha-D-muramoyl-L-alanine + D-glutamate + ATP = UDP-N-acetyl-alpha-D-muramoyl-L-alanyl-D-glutamate + ADP + phosphate + H(+)</text>
        <dbReference type="Rhea" id="RHEA:16429"/>
        <dbReference type="ChEBI" id="CHEBI:15378"/>
        <dbReference type="ChEBI" id="CHEBI:29986"/>
        <dbReference type="ChEBI" id="CHEBI:30616"/>
        <dbReference type="ChEBI" id="CHEBI:43474"/>
        <dbReference type="ChEBI" id="CHEBI:83898"/>
        <dbReference type="ChEBI" id="CHEBI:83900"/>
        <dbReference type="ChEBI" id="CHEBI:456216"/>
        <dbReference type="EC" id="6.3.2.9"/>
    </reaction>
</comment>
<accession>A0A068NXJ6</accession>
<dbReference type="Gene3D" id="3.40.1190.10">
    <property type="entry name" value="Mur-like, catalytic domain"/>
    <property type="match status" value="1"/>
</dbReference>
<dbReference type="GO" id="GO:0051301">
    <property type="term" value="P:cell division"/>
    <property type="evidence" value="ECO:0007669"/>
    <property type="project" value="UniProtKB-KW"/>
</dbReference>
<dbReference type="GO" id="GO:0008360">
    <property type="term" value="P:regulation of cell shape"/>
    <property type="evidence" value="ECO:0007669"/>
    <property type="project" value="UniProtKB-KW"/>
</dbReference>
<keyword evidence="4 7" id="KW-0436">Ligase</keyword>
<comment type="function">
    <text evidence="7 8">Cell wall formation. Catalyzes the addition of glutamate to the nucleotide precursor UDP-N-acetylmuramoyl-L-alanine (UMA).</text>
</comment>
<name>A0A068NXJ6_FIMGI</name>
<gene>
    <name evidence="7" type="primary">murD</name>
    <name evidence="12" type="ORF">OP10G_4788</name>
</gene>
<dbReference type="SUPFAM" id="SSF51984">
    <property type="entry name" value="MurCD N-terminal domain"/>
    <property type="match status" value="1"/>
</dbReference>
<evidence type="ECO:0000256" key="3">
    <source>
        <dbReference type="ARBA" id="ARBA00022490"/>
    </source>
</evidence>
<dbReference type="HAMAP" id="MF_00639">
    <property type="entry name" value="MurD"/>
    <property type="match status" value="1"/>
</dbReference>
<dbReference type="SUPFAM" id="SSF53244">
    <property type="entry name" value="MurD-like peptide ligases, peptide-binding domain"/>
    <property type="match status" value="1"/>
</dbReference>
<evidence type="ECO:0000313" key="13">
    <source>
        <dbReference type="Proteomes" id="UP000027982"/>
    </source>
</evidence>
<dbReference type="Pfam" id="PF08245">
    <property type="entry name" value="Mur_ligase_M"/>
    <property type="match status" value="1"/>
</dbReference>
<evidence type="ECO:0000256" key="8">
    <source>
        <dbReference type="RuleBase" id="RU003664"/>
    </source>
</evidence>
<dbReference type="InterPro" id="IPR013221">
    <property type="entry name" value="Mur_ligase_cen"/>
</dbReference>
<dbReference type="InterPro" id="IPR005762">
    <property type="entry name" value="MurD"/>
</dbReference>
<evidence type="ECO:0000256" key="5">
    <source>
        <dbReference type="ARBA" id="ARBA00022741"/>
    </source>
</evidence>
<dbReference type="eggNOG" id="COG0771">
    <property type="taxonomic scope" value="Bacteria"/>
</dbReference>
<dbReference type="EMBL" id="CP007139">
    <property type="protein sequence ID" value="AIE88156.1"/>
    <property type="molecule type" value="Genomic_DNA"/>
</dbReference>
<evidence type="ECO:0000256" key="4">
    <source>
        <dbReference type="ARBA" id="ARBA00022598"/>
    </source>
</evidence>
<dbReference type="PANTHER" id="PTHR43692">
    <property type="entry name" value="UDP-N-ACETYLMURAMOYLALANINE--D-GLUTAMATE LIGASE"/>
    <property type="match status" value="1"/>
</dbReference>
<evidence type="ECO:0000256" key="9">
    <source>
        <dbReference type="SAM" id="MobiDB-lite"/>
    </source>
</evidence>
<keyword evidence="7 8" id="KW-0133">Cell shape</keyword>
<evidence type="ECO:0000259" key="10">
    <source>
        <dbReference type="Pfam" id="PF02875"/>
    </source>
</evidence>
<keyword evidence="6 7" id="KW-0067">ATP-binding</keyword>
<dbReference type="PANTHER" id="PTHR43692:SF1">
    <property type="entry name" value="UDP-N-ACETYLMURAMOYLALANINE--D-GLUTAMATE LIGASE"/>
    <property type="match status" value="1"/>
</dbReference>
<proteinExistence type="inferred from homology"/>
<dbReference type="InterPro" id="IPR036615">
    <property type="entry name" value="Mur_ligase_C_dom_sf"/>
</dbReference>
<dbReference type="GO" id="GO:0071555">
    <property type="term" value="P:cell wall organization"/>
    <property type="evidence" value="ECO:0007669"/>
    <property type="project" value="UniProtKB-KW"/>
</dbReference>
<keyword evidence="3 7" id="KW-0963">Cytoplasm</keyword>
<dbReference type="Gene3D" id="3.40.50.720">
    <property type="entry name" value="NAD(P)-binding Rossmann-like Domain"/>
    <property type="match status" value="1"/>
</dbReference>
<evidence type="ECO:0000256" key="7">
    <source>
        <dbReference type="HAMAP-Rule" id="MF_00639"/>
    </source>
</evidence>
<dbReference type="GO" id="GO:0008764">
    <property type="term" value="F:UDP-N-acetylmuramoylalanine-D-glutamate ligase activity"/>
    <property type="evidence" value="ECO:0007669"/>
    <property type="project" value="UniProtKB-UniRule"/>
</dbReference>
<keyword evidence="13" id="KW-1185">Reference proteome</keyword>
<protein>
    <recommendedName>
        <fullName evidence="7 8">UDP-N-acetylmuramoylalanine--D-glutamate ligase</fullName>
        <ecNumber evidence="7 8">6.3.2.9</ecNumber>
    </recommendedName>
    <alternativeName>
        <fullName evidence="7">D-glutamic acid-adding enzyme</fullName>
    </alternativeName>
    <alternativeName>
        <fullName evidence="7">UDP-N-acetylmuramoyl-L-alanyl-D-glutamate synthetase</fullName>
    </alternativeName>
</protein>
<keyword evidence="7 8" id="KW-0573">Peptidoglycan synthesis</keyword>
<dbReference type="KEGG" id="fgi:OP10G_4788"/>
<evidence type="ECO:0000256" key="2">
    <source>
        <dbReference type="ARBA" id="ARBA00004752"/>
    </source>
</evidence>
<comment type="subcellular location">
    <subcellularLocation>
        <location evidence="1 7 8">Cytoplasm</location>
    </subcellularLocation>
</comment>
<feature type="binding site" evidence="7">
    <location>
        <begin position="114"/>
        <end position="120"/>
    </location>
    <ligand>
        <name>ATP</name>
        <dbReference type="ChEBI" id="CHEBI:30616"/>
    </ligand>
</feature>
<keyword evidence="7 8" id="KW-0132">Cell division</keyword>
<comment type="pathway">
    <text evidence="2 7 8">Cell wall biogenesis; peptidoglycan biosynthesis.</text>
</comment>
<comment type="similarity">
    <text evidence="7">Belongs to the MurCDEF family.</text>
</comment>
<evidence type="ECO:0000256" key="6">
    <source>
        <dbReference type="ARBA" id="ARBA00022840"/>
    </source>
</evidence>
<dbReference type="Pfam" id="PF02875">
    <property type="entry name" value="Mur_ligase_C"/>
    <property type="match status" value="1"/>
</dbReference>
<dbReference type="GO" id="GO:0005524">
    <property type="term" value="F:ATP binding"/>
    <property type="evidence" value="ECO:0007669"/>
    <property type="project" value="UniProtKB-UniRule"/>
</dbReference>
<keyword evidence="7 8" id="KW-0961">Cell wall biogenesis/degradation</keyword>
<keyword evidence="5 7" id="KW-0547">Nucleotide-binding</keyword>
<feature type="compositionally biased region" description="Polar residues" evidence="9">
    <location>
        <begin position="346"/>
        <end position="356"/>
    </location>
</feature>
<reference evidence="12 13" key="1">
    <citation type="journal article" date="2014" name="PLoS ONE">
        <title>The first complete genome sequence of the class fimbriimonadia in the phylum armatimonadetes.</title>
        <authorList>
            <person name="Hu Z.Y."/>
            <person name="Wang Y.Z."/>
            <person name="Im W.T."/>
            <person name="Wang S.Y."/>
            <person name="Zhao G.P."/>
            <person name="Zheng H.J."/>
            <person name="Quan Z.X."/>
        </authorList>
    </citation>
    <scope>NUCLEOTIDE SEQUENCE [LARGE SCALE GENOMIC DNA]</scope>
    <source>
        <strain evidence="12">Gsoil 348</strain>
    </source>
</reference>
<dbReference type="STRING" id="661478.OP10G_4788"/>
<dbReference type="Pfam" id="PF21799">
    <property type="entry name" value="MurD-like_N"/>
    <property type="match status" value="1"/>
</dbReference>
<dbReference type="NCBIfam" id="TIGR01087">
    <property type="entry name" value="murD"/>
    <property type="match status" value="1"/>
</dbReference>
<feature type="region of interest" description="Disordered" evidence="9">
    <location>
        <begin position="336"/>
        <end position="361"/>
    </location>
</feature>
<sequence length="513" mass="55787">MRGKKIAVFGLGRSGLAIGRAALAEGAYPRVFDQKPLESLPKRDAYDEAIAAGIDITLGWDGVLPEDIDLLVANPAVPKDHPTLKLAAVSGIEVISEAEFAYRISKAPIVAITGTNGKSTTTVMTYLCLRACGEDAVLCGNIFGSGYPEMPMTEAAMNSTPDQILVAEISSFQLEWVVGFRPAAAGITNIWPDHLDRYSGFDEYAATKQRIFACQTAEDFAVVKANDPVVRIPGPAKSTLRRGTRPRSRLSIGSSEVEASYPTVFTIGATGEHAQIDDLNLTILDQKIRLEDLPFSEPHNYLNASMAALLAYGVLRFKAARDPDSNAAAVIREAEDTAQARRNSKRSVYSARTSEPSPLALPPQIVEGLKSFHGLAHRMELVGERNRIRVVNNSMCTNPDAVIKSAMSLRDPAHLLIGGVNKGLDFGPLRHYLANHRHRAYLFGTDAADLNKMLGETYPVFRTLDEAFHAATEAAVGGEVIMLAPGCASTDQYKDFRDRGDVFRNLAKEWLSR</sequence>
<dbReference type="Proteomes" id="UP000027982">
    <property type="component" value="Chromosome"/>
</dbReference>
<dbReference type="Gene3D" id="3.90.190.20">
    <property type="entry name" value="Mur ligase, C-terminal domain"/>
    <property type="match status" value="1"/>
</dbReference>
<feature type="domain" description="Mur ligase C-terminal" evidence="10">
    <location>
        <begin position="377"/>
        <end position="485"/>
    </location>
</feature>
<dbReference type="GO" id="GO:0005737">
    <property type="term" value="C:cytoplasm"/>
    <property type="evidence" value="ECO:0007669"/>
    <property type="project" value="UniProtKB-SubCell"/>
</dbReference>
<dbReference type="GO" id="GO:0009252">
    <property type="term" value="P:peptidoglycan biosynthetic process"/>
    <property type="evidence" value="ECO:0007669"/>
    <property type="project" value="UniProtKB-UniRule"/>
</dbReference>
<dbReference type="InterPro" id="IPR036565">
    <property type="entry name" value="Mur-like_cat_sf"/>
</dbReference>
<dbReference type="EC" id="6.3.2.9" evidence="7 8"/>
<evidence type="ECO:0000256" key="1">
    <source>
        <dbReference type="ARBA" id="ARBA00004496"/>
    </source>
</evidence>
<dbReference type="UniPathway" id="UPA00219"/>
<organism evidence="12 13">
    <name type="scientific">Fimbriimonas ginsengisoli Gsoil 348</name>
    <dbReference type="NCBI Taxonomy" id="661478"/>
    <lineage>
        <taxon>Bacteria</taxon>
        <taxon>Bacillati</taxon>
        <taxon>Armatimonadota</taxon>
        <taxon>Fimbriimonadia</taxon>
        <taxon>Fimbriimonadales</taxon>
        <taxon>Fimbriimonadaceae</taxon>
        <taxon>Fimbriimonas</taxon>
    </lineage>
</organism>
<feature type="domain" description="Mur ligase central" evidence="11">
    <location>
        <begin position="112"/>
        <end position="230"/>
    </location>
</feature>
<evidence type="ECO:0000313" key="12">
    <source>
        <dbReference type="EMBL" id="AIE88156.1"/>
    </source>
</evidence>
<dbReference type="AlphaFoldDB" id="A0A068NXJ6"/>
<dbReference type="HOGENOM" id="CLU_032540_0_0_0"/>
<keyword evidence="7 8" id="KW-0131">Cell cycle</keyword>
<dbReference type="SUPFAM" id="SSF53623">
    <property type="entry name" value="MurD-like peptide ligases, catalytic domain"/>
    <property type="match status" value="1"/>
</dbReference>
<dbReference type="InterPro" id="IPR004101">
    <property type="entry name" value="Mur_ligase_C"/>
</dbReference>
<evidence type="ECO:0000259" key="11">
    <source>
        <dbReference type="Pfam" id="PF08245"/>
    </source>
</evidence>